<proteinExistence type="predicted"/>
<comment type="caution">
    <text evidence="1">The sequence shown here is derived from an EMBL/GenBank/DDBJ whole genome shotgun (WGS) entry which is preliminary data.</text>
</comment>
<dbReference type="Proteomes" id="UP000828048">
    <property type="component" value="Chromosome 4"/>
</dbReference>
<gene>
    <name evidence="1" type="ORF">Vadar_004677</name>
</gene>
<organism evidence="1 2">
    <name type="scientific">Vaccinium darrowii</name>
    <dbReference type="NCBI Taxonomy" id="229202"/>
    <lineage>
        <taxon>Eukaryota</taxon>
        <taxon>Viridiplantae</taxon>
        <taxon>Streptophyta</taxon>
        <taxon>Embryophyta</taxon>
        <taxon>Tracheophyta</taxon>
        <taxon>Spermatophyta</taxon>
        <taxon>Magnoliopsida</taxon>
        <taxon>eudicotyledons</taxon>
        <taxon>Gunneridae</taxon>
        <taxon>Pentapetalae</taxon>
        <taxon>asterids</taxon>
        <taxon>Ericales</taxon>
        <taxon>Ericaceae</taxon>
        <taxon>Vaccinioideae</taxon>
        <taxon>Vaccinieae</taxon>
        <taxon>Vaccinium</taxon>
    </lineage>
</organism>
<name>A0ACB7Z1M6_9ERIC</name>
<dbReference type="EMBL" id="CM037154">
    <property type="protein sequence ID" value="KAH7859719.1"/>
    <property type="molecule type" value="Genomic_DNA"/>
</dbReference>
<keyword evidence="2" id="KW-1185">Reference proteome</keyword>
<evidence type="ECO:0000313" key="1">
    <source>
        <dbReference type="EMBL" id="KAH7859719.1"/>
    </source>
</evidence>
<protein>
    <submittedName>
        <fullName evidence="1">Uncharacterized protein</fullName>
    </submittedName>
</protein>
<reference evidence="1 2" key="1">
    <citation type="journal article" date="2021" name="Hortic Res">
        <title>High-quality reference genome and annotation aids understanding of berry development for evergreen blueberry (Vaccinium darrowii).</title>
        <authorList>
            <person name="Yu J."/>
            <person name="Hulse-Kemp A.M."/>
            <person name="Babiker E."/>
            <person name="Staton M."/>
        </authorList>
    </citation>
    <scope>NUCLEOTIDE SEQUENCE [LARGE SCALE GENOMIC DNA]</scope>
    <source>
        <strain evidence="2">cv. NJ 8807/NJ 8810</strain>
        <tissue evidence="1">Young leaf</tissue>
    </source>
</reference>
<evidence type="ECO:0000313" key="2">
    <source>
        <dbReference type="Proteomes" id="UP000828048"/>
    </source>
</evidence>
<accession>A0ACB7Z1M6</accession>
<sequence length="213" mass="22584">MAHNLKPFYALGLFSLLLLLVQRGGAYEFKVGGSNGWTIPNNSNALNQWAESSRFKIGDTLLFVYPADKDAVVQVNKDDYTNCNTANPIAKYADGHTEFKFKQSGPYYFISGIKDNCLKNEKLVVVVLADRSNKTSTSPPPPPAASPSPPPTKTTPSPAPAAENYPSPPQMTPSPEPAADGGGKHKKNGATSAVASFIGSIGAFLGSSLLLVL</sequence>